<dbReference type="SUPFAM" id="SSF57440">
    <property type="entry name" value="Kringle-like"/>
    <property type="match status" value="2"/>
</dbReference>
<dbReference type="PRINTS" id="PR00018">
    <property type="entry name" value="KRINGLE"/>
</dbReference>
<sequence length="218" mass="24501">MLCREQVNTYKRLRLRPELFTDCLEGVGLSYRGSLNVTWSGAGCLPWDSPDVEDCGFSSLAFPQANLDRNYCRNPDGDVFPWCYYEVSSGIQANCTNWHYCAVQPCADCRTGNGMSYRGEISVTSSGRTCQAWSSQSPHPHQFPPELFPTSGLDENYCRNPDGNFERPWCLTMDPAVTAEYCSVPLCEANNGQNKQQNHANTFDDNVTILLVYNYPSI</sequence>
<gene>
    <name evidence="7" type="primary">PLG</name>
    <name evidence="7" type="ORF">BLAG_LOCUS6332</name>
</gene>
<dbReference type="EMBL" id="OV696698">
    <property type="protein sequence ID" value="CAH1243335.1"/>
    <property type="molecule type" value="Genomic_DNA"/>
</dbReference>
<dbReference type="PANTHER" id="PTHR24261">
    <property type="entry name" value="PLASMINOGEN-RELATED"/>
    <property type="match status" value="1"/>
</dbReference>
<dbReference type="InterPro" id="IPR038178">
    <property type="entry name" value="Kringle_sf"/>
</dbReference>
<evidence type="ECO:0000256" key="4">
    <source>
        <dbReference type="ARBA" id="ARBA00023157"/>
    </source>
</evidence>
<name>A0A8J9YXA0_BRALA</name>
<dbReference type="InterPro" id="IPR050759">
    <property type="entry name" value="Serine_protease_kringle"/>
</dbReference>
<dbReference type="GO" id="GO:0005102">
    <property type="term" value="F:signaling receptor binding"/>
    <property type="evidence" value="ECO:0007669"/>
    <property type="project" value="TreeGrafter"/>
</dbReference>
<dbReference type="FunFam" id="2.40.20.10:FF:000010">
    <property type="entry name" value="Neurotrypsin"/>
    <property type="match status" value="1"/>
</dbReference>
<dbReference type="SMART" id="SM00130">
    <property type="entry name" value="KR"/>
    <property type="match status" value="2"/>
</dbReference>
<dbReference type="PANTHER" id="PTHR24261:SF7">
    <property type="entry name" value="KRINGLE DOMAIN-CONTAINING PROTEIN"/>
    <property type="match status" value="1"/>
</dbReference>
<dbReference type="FunFam" id="2.40.20.10:FF:000004">
    <property type="entry name" value="Hepatocyte growth factor"/>
    <property type="match status" value="1"/>
</dbReference>
<dbReference type="AlphaFoldDB" id="A0A8J9YXA0"/>
<evidence type="ECO:0000313" key="8">
    <source>
        <dbReference type="Proteomes" id="UP000838412"/>
    </source>
</evidence>
<dbReference type="GO" id="GO:0004175">
    <property type="term" value="F:endopeptidase activity"/>
    <property type="evidence" value="ECO:0007669"/>
    <property type="project" value="TreeGrafter"/>
</dbReference>
<dbReference type="InterPro" id="IPR018056">
    <property type="entry name" value="Kringle_CS"/>
</dbReference>
<keyword evidence="2" id="KW-0732">Signal</keyword>
<keyword evidence="4 5" id="KW-1015">Disulfide bond</keyword>
<dbReference type="Pfam" id="PF00051">
    <property type="entry name" value="Kringle"/>
    <property type="match status" value="2"/>
</dbReference>
<reference evidence="7" key="1">
    <citation type="submission" date="2022-01" db="EMBL/GenBank/DDBJ databases">
        <authorList>
            <person name="Braso-Vives M."/>
        </authorList>
    </citation>
    <scope>NUCLEOTIDE SEQUENCE</scope>
</reference>
<keyword evidence="8" id="KW-1185">Reference proteome</keyword>
<dbReference type="Gene3D" id="2.40.20.10">
    <property type="entry name" value="Plasminogen Kringle 4"/>
    <property type="match status" value="2"/>
</dbReference>
<feature type="domain" description="Kringle" evidence="6">
    <location>
        <begin position="22"/>
        <end position="106"/>
    </location>
</feature>
<protein>
    <submittedName>
        <fullName evidence="7">PLG protein</fullName>
    </submittedName>
</protein>
<evidence type="ECO:0000259" key="6">
    <source>
        <dbReference type="PROSITE" id="PS50070"/>
    </source>
</evidence>
<accession>A0A8J9YXA0</accession>
<evidence type="ECO:0000256" key="1">
    <source>
        <dbReference type="ARBA" id="ARBA00022572"/>
    </source>
</evidence>
<dbReference type="InterPro" id="IPR013806">
    <property type="entry name" value="Kringle-like"/>
</dbReference>
<dbReference type="InterPro" id="IPR000001">
    <property type="entry name" value="Kringle"/>
</dbReference>
<evidence type="ECO:0000256" key="5">
    <source>
        <dbReference type="PROSITE-ProRule" id="PRU00121"/>
    </source>
</evidence>
<organism evidence="7 8">
    <name type="scientific">Branchiostoma lanceolatum</name>
    <name type="common">Common lancelet</name>
    <name type="synonym">Amphioxus lanceolatum</name>
    <dbReference type="NCBI Taxonomy" id="7740"/>
    <lineage>
        <taxon>Eukaryota</taxon>
        <taxon>Metazoa</taxon>
        <taxon>Chordata</taxon>
        <taxon>Cephalochordata</taxon>
        <taxon>Leptocardii</taxon>
        <taxon>Amphioxiformes</taxon>
        <taxon>Branchiostomatidae</taxon>
        <taxon>Branchiostoma</taxon>
    </lineage>
</organism>
<dbReference type="GO" id="GO:0005615">
    <property type="term" value="C:extracellular space"/>
    <property type="evidence" value="ECO:0007669"/>
    <property type="project" value="TreeGrafter"/>
</dbReference>
<evidence type="ECO:0000313" key="7">
    <source>
        <dbReference type="EMBL" id="CAH1243335.1"/>
    </source>
</evidence>
<dbReference type="CDD" id="cd00108">
    <property type="entry name" value="KR"/>
    <property type="match status" value="2"/>
</dbReference>
<dbReference type="PROSITE" id="PS00021">
    <property type="entry name" value="KRINGLE_1"/>
    <property type="match status" value="2"/>
</dbReference>
<evidence type="ECO:0000256" key="3">
    <source>
        <dbReference type="ARBA" id="ARBA00022737"/>
    </source>
</evidence>
<keyword evidence="1 5" id="KW-0420">Kringle</keyword>
<keyword evidence="3" id="KW-0677">Repeat</keyword>
<dbReference type="Proteomes" id="UP000838412">
    <property type="component" value="Chromosome 13"/>
</dbReference>
<dbReference type="OrthoDB" id="41905at2759"/>
<proteinExistence type="predicted"/>
<feature type="disulfide bond" evidence="5">
    <location>
        <begin position="44"/>
        <end position="83"/>
    </location>
</feature>
<feature type="domain" description="Kringle" evidence="6">
    <location>
        <begin position="108"/>
        <end position="187"/>
    </location>
</feature>
<comment type="caution">
    <text evidence="5">Lacks conserved residue(s) required for the propagation of feature annotation.</text>
</comment>
<dbReference type="PROSITE" id="PS50070">
    <property type="entry name" value="KRINGLE_2"/>
    <property type="match status" value="2"/>
</dbReference>
<evidence type="ECO:0000256" key="2">
    <source>
        <dbReference type="ARBA" id="ARBA00022729"/>
    </source>
</evidence>